<feature type="region of interest" description="Disordered" evidence="1">
    <location>
        <begin position="144"/>
        <end position="183"/>
    </location>
</feature>
<dbReference type="Pfam" id="PF00092">
    <property type="entry name" value="VWA"/>
    <property type="match status" value="4"/>
</dbReference>
<evidence type="ECO:0000313" key="3">
    <source>
        <dbReference type="EMBL" id="CAD2147424.1"/>
    </source>
</evidence>
<organism evidence="3 4">
    <name type="scientific">Meloidogyne enterolobii</name>
    <name type="common">Root-knot nematode worm</name>
    <name type="synonym">Meloidogyne mayaguensis</name>
    <dbReference type="NCBI Taxonomy" id="390850"/>
    <lineage>
        <taxon>Eukaryota</taxon>
        <taxon>Metazoa</taxon>
        <taxon>Ecdysozoa</taxon>
        <taxon>Nematoda</taxon>
        <taxon>Chromadorea</taxon>
        <taxon>Rhabditida</taxon>
        <taxon>Tylenchina</taxon>
        <taxon>Tylenchomorpha</taxon>
        <taxon>Tylenchoidea</taxon>
        <taxon>Meloidogynidae</taxon>
        <taxon>Meloidogyninae</taxon>
        <taxon>Meloidogyne</taxon>
    </lineage>
</organism>
<dbReference type="InterPro" id="IPR036465">
    <property type="entry name" value="vWFA_dom_sf"/>
</dbReference>
<gene>
    <name evidence="3" type="ORF">MENT_LOCUS8957</name>
</gene>
<feature type="domain" description="VWFA" evidence="2">
    <location>
        <begin position="1"/>
        <end position="90"/>
    </location>
</feature>
<dbReference type="InterPro" id="IPR002035">
    <property type="entry name" value="VWF_A"/>
</dbReference>
<dbReference type="SUPFAM" id="SSF53300">
    <property type="entry name" value="vWA-like"/>
    <property type="match status" value="6"/>
</dbReference>
<dbReference type="PROSITE" id="PS50234">
    <property type="entry name" value="VWFA"/>
    <property type="match status" value="7"/>
</dbReference>
<comment type="caution">
    <text evidence="3">The sequence shown here is derived from an EMBL/GenBank/DDBJ whole genome shotgun (WGS) entry which is preliminary data.</text>
</comment>
<feature type="domain" description="VWFA" evidence="2">
    <location>
        <begin position="193"/>
        <end position="376"/>
    </location>
</feature>
<feature type="compositionally biased region" description="Low complexity" evidence="1">
    <location>
        <begin position="1400"/>
        <end position="1409"/>
    </location>
</feature>
<protein>
    <recommendedName>
        <fullName evidence="2">VWFA domain-containing protein</fullName>
    </recommendedName>
</protein>
<feature type="compositionally biased region" description="Acidic residues" evidence="1">
    <location>
        <begin position="150"/>
        <end position="159"/>
    </location>
</feature>
<evidence type="ECO:0000256" key="1">
    <source>
        <dbReference type="SAM" id="MobiDB-lite"/>
    </source>
</evidence>
<feature type="domain" description="VWFA" evidence="2">
    <location>
        <begin position="1438"/>
        <end position="1542"/>
    </location>
</feature>
<sequence>MGGRRDSEKILILISDGHGQEFWSRAQAVGRRLQQTPSLLSFAVSASQDSNFPELLLYIGNNKRIFVGKSHKEFVSTFSSILNNCLNLKIGKENEDKEEKDILTNGSKNKFNGIFTNLSKNVEEHTSNFNYLKNFSLGNNLERRQKDEPLENENEDNLNDNEGHEEKQKMANNKNPLQISTSTPSLLDDCPTDLLFVIDSFNAANGISSPFEKQLALAVQLVGRLPSTDVDLGRIRLAALSFGREPRLEARWSEHLGKLEFQRRLRGIIPTKVQSSFASAVNLTLQEINIQRRQSARLLMFILWSGSNGRNTAEELSKSFKPFNNLSKSELFAVAVTPSAQLTRLKTLVGDQWHVFIDARAKQFVEQVSKILLECVLPPSGRHESKSDLLDSHEPINSVERVEHLQLAAKALQKESPLHCENDPIDLIILLNADTNKTSAEQFDDFKRAAKDTIRQAPPEQFQQRIRVTIWSGNPLQKQEPLTLDDALFAIDRIDWPTNDEILENKFTNKSLKEVLGYALTETFKFGRGDVARSAIVLLTDGYSSEKNGNNKKLQKALESQTTAIFGLNFGNLKFNENIQNQISISNTFSSKPSFLRLFNARGQGQMAKFVDEFQRRIIRCRDEMKIRRADSVLINKNNFGGIKRQRDLRFRNENSDGKISPIQRDSPQPLNNNFDCKSDLIFVIDTSQSVEEEFREQLDLVLELISRLPDKNFENGNIQIGAVSFHRNSLLHFSIGEIKEKNKIFEAISNIQHTGGSTSAVSGINLALEQIEKKRRSDARQIIVLVSDGNSQDPWGDVVATAGRLQVSGIEVFAVTVSHDHFFRELELLAGNEMKVYINDRTKQFFEDIEKILICDKNIKTSLKLSETINNNKNQNLTKLEAISDFPFKRLINPNTLQSEQKQNFPISLSSTISPPLIISQTTTTISSSTFFPTLFKNSETSTITSQLISRTTSTSTSVNDCNIQNVDILFILDTSTSVEKDFVAQKKFALDLISILPEQDFNKRLSISLIIFNKKAILQFPFVIGRKQNDILKEIEIVEHTGGPTSLVAASETALEEISRGHRSNARLIIILITDGHSQDEWSKVQIASQKLRNTTNELYAISFSDNFAQNELLEYIKNPKRIYTDRGSDELFLKEVGQSVVGCLGREEGSLTEINTDNNLIKPAKALAGIVQKTRILELNEEENDDRFERDEEVKSVQISENNGNNNEKNILANCSYSKMDLIIILDASSSRESVFEHQRELALSLIEKLPISVDDTHVAIGINSFTNMVRKAIEDISYRGGSTLTSKAVELAVQDLEKGRRDDALQVIVLMNDGMSQDPWENVLAASKRLAQSGAERFGVALGEEVDLRELEHYVGDKKRIYRDGSTERFLEDIVGLINNNNKCLDSNSEKKVENSNKNNNEGVVGDNGGSGGPREFGDFQRDDSNTCQKAKLDLIVVLDNTDISSTGNDPKLSSNRYLLLDVLGSLPLSHRVRLAVISIGEQHQELYFSEVQDRESIFKKIERIRSISIRPNYSKAVETAINYYNGAGRRPESNGLI</sequence>
<dbReference type="InterPro" id="IPR050525">
    <property type="entry name" value="ECM_Assembly_Org"/>
</dbReference>
<dbReference type="PANTHER" id="PTHR24020:SF84">
    <property type="entry name" value="VWFA DOMAIN-CONTAINING PROTEIN"/>
    <property type="match status" value="1"/>
</dbReference>
<feature type="domain" description="VWFA" evidence="2">
    <location>
        <begin position="680"/>
        <end position="854"/>
    </location>
</feature>
<name>A0A6V7U6I0_MELEN</name>
<dbReference type="OrthoDB" id="6132182at2759"/>
<feature type="region of interest" description="Disordered" evidence="1">
    <location>
        <begin position="1391"/>
        <end position="1427"/>
    </location>
</feature>
<feature type="domain" description="VWFA" evidence="2">
    <location>
        <begin position="426"/>
        <end position="614"/>
    </location>
</feature>
<feature type="domain" description="VWFA" evidence="2">
    <location>
        <begin position="1224"/>
        <end position="1382"/>
    </location>
</feature>
<accession>A0A6V7U6I0</accession>
<proteinExistence type="predicted"/>
<dbReference type="EMBL" id="CAJEWN010000039">
    <property type="protein sequence ID" value="CAD2147424.1"/>
    <property type="molecule type" value="Genomic_DNA"/>
</dbReference>
<dbReference type="CDD" id="cd01450">
    <property type="entry name" value="vWFA_subfamily_ECM"/>
    <property type="match status" value="1"/>
</dbReference>
<reference evidence="3 4" key="1">
    <citation type="submission" date="2020-08" db="EMBL/GenBank/DDBJ databases">
        <authorList>
            <person name="Koutsovoulos G."/>
            <person name="Danchin GJ E."/>
        </authorList>
    </citation>
    <scope>NUCLEOTIDE SEQUENCE [LARGE SCALE GENOMIC DNA]</scope>
</reference>
<feature type="compositionally biased region" description="Gly residues" evidence="1">
    <location>
        <begin position="1410"/>
        <end position="1419"/>
    </location>
</feature>
<evidence type="ECO:0000313" key="4">
    <source>
        <dbReference type="Proteomes" id="UP000580250"/>
    </source>
</evidence>
<evidence type="ECO:0000259" key="2">
    <source>
        <dbReference type="PROSITE" id="PS50234"/>
    </source>
</evidence>
<dbReference type="PANTHER" id="PTHR24020">
    <property type="entry name" value="COLLAGEN ALPHA"/>
    <property type="match status" value="1"/>
</dbReference>
<feature type="domain" description="VWFA" evidence="2">
    <location>
        <begin position="969"/>
        <end position="1143"/>
    </location>
</feature>
<dbReference type="SMART" id="SM00327">
    <property type="entry name" value="VWA"/>
    <property type="match status" value="5"/>
</dbReference>
<dbReference type="CDD" id="cd00198">
    <property type="entry name" value="vWFA"/>
    <property type="match status" value="2"/>
</dbReference>
<dbReference type="Gene3D" id="3.40.50.410">
    <property type="entry name" value="von Willebrand factor, type A domain"/>
    <property type="match status" value="5"/>
</dbReference>
<feature type="compositionally biased region" description="Polar residues" evidence="1">
    <location>
        <begin position="170"/>
        <end position="183"/>
    </location>
</feature>
<dbReference type="Proteomes" id="UP000580250">
    <property type="component" value="Unassembled WGS sequence"/>
</dbReference>